<feature type="region of interest" description="Disordered" evidence="2">
    <location>
        <begin position="329"/>
        <end position="363"/>
    </location>
</feature>
<dbReference type="InterPro" id="IPR004474">
    <property type="entry name" value="LytR_CpsA_psr"/>
</dbReference>
<evidence type="ECO:0000259" key="4">
    <source>
        <dbReference type="PROSITE" id="PS51781"/>
    </source>
</evidence>
<dbReference type="RefSeq" id="WP_282198175.1">
    <property type="nucleotide sequence ID" value="NZ_BOQE01000001.1"/>
</dbReference>
<dbReference type="PROSITE" id="PS51781">
    <property type="entry name" value="SH3B"/>
    <property type="match status" value="1"/>
</dbReference>
<gene>
    <name evidence="5" type="ORF">DNHGIG_04740</name>
</gene>
<accession>A0AAV4LB08</accession>
<comment type="caution">
    <text evidence="5">The sequence shown here is derived from an EMBL/GenBank/DDBJ whole genome shotgun (WGS) entry which is preliminary data.</text>
</comment>
<organism evidence="5 6">
    <name type="scientific">Collibacillus ludicampi</name>
    <dbReference type="NCBI Taxonomy" id="2771369"/>
    <lineage>
        <taxon>Bacteria</taxon>
        <taxon>Bacillati</taxon>
        <taxon>Bacillota</taxon>
        <taxon>Bacilli</taxon>
        <taxon>Bacillales</taxon>
        <taxon>Alicyclobacillaceae</taxon>
        <taxon>Collibacillus</taxon>
    </lineage>
</organism>
<dbReference type="Proteomes" id="UP001057291">
    <property type="component" value="Unassembled WGS sequence"/>
</dbReference>
<dbReference type="PANTHER" id="PTHR33392">
    <property type="entry name" value="POLYISOPRENYL-TEICHOIC ACID--PEPTIDOGLYCAN TEICHOIC ACID TRANSFERASE TAGU"/>
    <property type="match status" value="1"/>
</dbReference>
<evidence type="ECO:0000256" key="3">
    <source>
        <dbReference type="SAM" id="Phobius"/>
    </source>
</evidence>
<comment type="similarity">
    <text evidence="1">Belongs to the LytR/CpsA/Psr (LCP) family.</text>
</comment>
<proteinExistence type="inferred from homology"/>
<evidence type="ECO:0000256" key="2">
    <source>
        <dbReference type="SAM" id="MobiDB-lite"/>
    </source>
</evidence>
<dbReference type="Pfam" id="PF08239">
    <property type="entry name" value="SH3_3"/>
    <property type="match status" value="1"/>
</dbReference>
<feature type="compositionally biased region" description="Polar residues" evidence="2">
    <location>
        <begin position="339"/>
        <end position="362"/>
    </location>
</feature>
<keyword evidence="6" id="KW-1185">Reference proteome</keyword>
<dbReference type="EMBL" id="BOQE01000001">
    <property type="protein sequence ID" value="GIM44925.1"/>
    <property type="molecule type" value="Genomic_DNA"/>
</dbReference>
<dbReference type="AlphaFoldDB" id="A0AAV4LB08"/>
<feature type="transmembrane region" description="Helical" evidence="3">
    <location>
        <begin position="30"/>
        <end position="53"/>
    </location>
</feature>
<keyword evidence="3" id="KW-0812">Transmembrane</keyword>
<feature type="region of interest" description="Disordered" evidence="2">
    <location>
        <begin position="1"/>
        <end position="20"/>
    </location>
</feature>
<dbReference type="PANTHER" id="PTHR33392:SF6">
    <property type="entry name" value="POLYISOPRENYL-TEICHOIC ACID--PEPTIDOGLYCAN TEICHOIC ACID TRANSFERASE TAGU"/>
    <property type="match status" value="1"/>
</dbReference>
<keyword evidence="3" id="KW-1133">Transmembrane helix</keyword>
<evidence type="ECO:0000313" key="6">
    <source>
        <dbReference type="Proteomes" id="UP001057291"/>
    </source>
</evidence>
<protein>
    <recommendedName>
        <fullName evidence="4">SH3b domain-containing protein</fullName>
    </recommendedName>
</protein>
<reference evidence="5" key="1">
    <citation type="journal article" date="2023" name="Int. J. Syst. Evol. Microbiol.">
        <title>Collibacillus ludicampi gen. nov., sp. nov., a new soil bacterium of the family Alicyclobacillaceae.</title>
        <authorList>
            <person name="Jojima T."/>
            <person name="Ioku Y."/>
            <person name="Fukuta Y."/>
            <person name="Shirasaka N."/>
            <person name="Matsumura Y."/>
            <person name="Mori M."/>
        </authorList>
    </citation>
    <scope>NUCLEOTIDE SEQUENCE</scope>
    <source>
        <strain evidence="5">TP075</strain>
    </source>
</reference>
<dbReference type="NCBIfam" id="TIGR00350">
    <property type="entry name" value="lytR_cpsA_psr"/>
    <property type="match status" value="1"/>
</dbReference>
<dbReference type="InterPro" id="IPR050922">
    <property type="entry name" value="LytR/CpsA/Psr_CW_biosynth"/>
</dbReference>
<sequence length="432" mass="46989">MKIEKLTEATQQESQVPRKKPKKRKFLKKLVVLLFIGVLGLGVYDGLAAINFFKKANQNTFTPVGNDVRVDPWQGTDRVNILVMGVDNRNHDEHPRSDSMILVSVDPQTKKADILSILRDSYVTIPGQGKDKINAAFAYGGPDLAVQTVRNFLQVPINYYMVTDFQGFEKIIDAIGGVTIDVEKDMVYTDDGVYDINLKKGVQHLDGKHALMYVRFRHDALSDYARTERQRKLLKAVAAEMKTPSMLIKLPSVLEAAEPYIQTNLGPKEIVKLAGLFTQVNTSNIQTVQVPASDSLQEGQSPDGESILIPDVAAARQLVHSLLGEEGAASVSAGDHAGATNQQNEDSGPNQQNANGSEQNGTGMAEAEGQTMVVTGVYVNVRSGPGIDQQIIGKVYQGDTVKVVGSTSNGWSKVILADGTQGYMASQFLQAQ</sequence>
<keyword evidence="3" id="KW-0472">Membrane</keyword>
<feature type="domain" description="SH3b" evidence="4">
    <location>
        <begin position="369"/>
        <end position="432"/>
    </location>
</feature>
<dbReference type="Pfam" id="PF03816">
    <property type="entry name" value="LytR_cpsA_psr"/>
    <property type="match status" value="1"/>
</dbReference>
<dbReference type="SMART" id="SM00287">
    <property type="entry name" value="SH3b"/>
    <property type="match status" value="1"/>
</dbReference>
<evidence type="ECO:0000256" key="1">
    <source>
        <dbReference type="ARBA" id="ARBA00006068"/>
    </source>
</evidence>
<name>A0AAV4LB08_9BACL</name>
<evidence type="ECO:0000313" key="5">
    <source>
        <dbReference type="EMBL" id="GIM44925.1"/>
    </source>
</evidence>
<dbReference type="Gene3D" id="3.40.630.190">
    <property type="entry name" value="LCP protein"/>
    <property type="match status" value="1"/>
</dbReference>
<dbReference type="Gene3D" id="2.30.30.40">
    <property type="entry name" value="SH3 Domains"/>
    <property type="match status" value="1"/>
</dbReference>
<dbReference type="InterPro" id="IPR003646">
    <property type="entry name" value="SH3-like_bac-type"/>
</dbReference>